<gene>
    <name evidence="2" type="ORF">JOC54_004043</name>
</gene>
<feature type="domain" description="Transglutaminase-like" evidence="1">
    <location>
        <begin position="171"/>
        <end position="238"/>
    </location>
</feature>
<dbReference type="InterPro" id="IPR002931">
    <property type="entry name" value="Transglutaminase-like"/>
</dbReference>
<evidence type="ECO:0000259" key="1">
    <source>
        <dbReference type="SMART" id="SM00460"/>
    </source>
</evidence>
<dbReference type="RefSeq" id="WP_204468554.1">
    <property type="nucleotide sequence ID" value="NZ_JAFBCV010000017.1"/>
</dbReference>
<dbReference type="PANTHER" id="PTHR33490">
    <property type="entry name" value="BLR5614 PROTEIN-RELATED"/>
    <property type="match status" value="1"/>
</dbReference>
<sequence>MKYKVIHLNQFQYETPADQSMNTLRLKPCHDESQRLLDYQVEISPAARLENQRDLWGNTIENFYIADLHSALEIKATSIVRIQKSPLVEQLHYSAQMQTIFISPSFYEGYLPYLSQTSFTFLEQAQIDSVLKEIGPCIDPIKFALAAMRYFYASFTYKAGITTVQTKATEAFALTQGVCQDKAHMMIGLLRSQGIPARYVSGYLFTGKDASLLGDEASHAWVEFIVPGIGWIGLDPTNQVEALNQHIRVSAGRDYADVSPVEGVYRGGKQSLRVEVSVELIDEAKS</sequence>
<dbReference type="Pfam" id="PF01841">
    <property type="entry name" value="Transglut_core"/>
    <property type="match status" value="1"/>
</dbReference>
<protein>
    <submittedName>
        <fullName evidence="2">Transglutaminase-like putative cysteine protease</fullName>
    </submittedName>
</protein>
<dbReference type="Gene3D" id="3.10.620.30">
    <property type="match status" value="1"/>
</dbReference>
<keyword evidence="3" id="KW-1185">Reference proteome</keyword>
<accession>A0ABS2T171</accession>
<dbReference type="SUPFAM" id="SSF54001">
    <property type="entry name" value="Cysteine proteinases"/>
    <property type="match status" value="1"/>
</dbReference>
<organism evidence="2 3">
    <name type="scientific">Shouchella xiaoxiensis</name>
    <dbReference type="NCBI Taxonomy" id="766895"/>
    <lineage>
        <taxon>Bacteria</taxon>
        <taxon>Bacillati</taxon>
        <taxon>Bacillota</taxon>
        <taxon>Bacilli</taxon>
        <taxon>Bacillales</taxon>
        <taxon>Bacillaceae</taxon>
        <taxon>Shouchella</taxon>
    </lineage>
</organism>
<evidence type="ECO:0000313" key="2">
    <source>
        <dbReference type="EMBL" id="MBM7840750.1"/>
    </source>
</evidence>
<dbReference type="SMART" id="SM00460">
    <property type="entry name" value="TGc"/>
    <property type="match status" value="1"/>
</dbReference>
<dbReference type="EMBL" id="JAFBCV010000017">
    <property type="protein sequence ID" value="MBM7840750.1"/>
    <property type="molecule type" value="Genomic_DNA"/>
</dbReference>
<evidence type="ECO:0000313" key="3">
    <source>
        <dbReference type="Proteomes" id="UP001179280"/>
    </source>
</evidence>
<dbReference type="InterPro" id="IPR038765">
    <property type="entry name" value="Papain-like_cys_pep_sf"/>
</dbReference>
<dbReference type="Pfam" id="PF08379">
    <property type="entry name" value="Bact_transglu_N"/>
    <property type="match status" value="1"/>
</dbReference>
<name>A0ABS2T171_9BACI</name>
<dbReference type="PANTHER" id="PTHR33490:SF6">
    <property type="entry name" value="SLL1049 PROTEIN"/>
    <property type="match status" value="1"/>
</dbReference>
<dbReference type="InterPro" id="IPR013589">
    <property type="entry name" value="Bac_transglu_N"/>
</dbReference>
<reference evidence="2" key="1">
    <citation type="submission" date="2021-01" db="EMBL/GenBank/DDBJ databases">
        <title>Genomic Encyclopedia of Type Strains, Phase IV (KMG-IV): sequencing the most valuable type-strain genomes for metagenomic binning, comparative biology and taxonomic classification.</title>
        <authorList>
            <person name="Goeker M."/>
        </authorList>
    </citation>
    <scope>NUCLEOTIDE SEQUENCE</scope>
    <source>
        <strain evidence="2">DSM 21943</strain>
    </source>
</reference>
<proteinExistence type="predicted"/>
<comment type="caution">
    <text evidence="2">The sequence shown here is derived from an EMBL/GenBank/DDBJ whole genome shotgun (WGS) entry which is preliminary data.</text>
</comment>
<dbReference type="Proteomes" id="UP001179280">
    <property type="component" value="Unassembled WGS sequence"/>
</dbReference>